<keyword evidence="2" id="KW-0812">Transmembrane</keyword>
<sequence>MWALEVLITALVQYLYLIISITEIIFSPSQLFKTFLMTYYVIHEYAWGWQVSMQWRGRHVCGGAIISDHWVITAAHCFVESPHSLGSVNPLFFIRLMSALSLDLEIV</sequence>
<evidence type="ECO:0000313" key="5">
    <source>
        <dbReference type="Proteomes" id="UP000265180"/>
    </source>
</evidence>
<dbReference type="AlphaFoldDB" id="A0A3P9L854"/>
<dbReference type="Gene3D" id="2.40.10.10">
    <property type="entry name" value="Trypsin-like serine proteases"/>
    <property type="match status" value="1"/>
</dbReference>
<accession>A0A3P9L854</accession>
<dbReference type="PROSITE" id="PS00134">
    <property type="entry name" value="TRYPSIN_HIS"/>
    <property type="match status" value="1"/>
</dbReference>
<dbReference type="Pfam" id="PF00089">
    <property type="entry name" value="Trypsin"/>
    <property type="match status" value="1"/>
</dbReference>
<dbReference type="InterPro" id="IPR018114">
    <property type="entry name" value="TRYPSIN_HIS"/>
</dbReference>
<proteinExistence type="predicted"/>
<dbReference type="InterPro" id="IPR009003">
    <property type="entry name" value="Peptidase_S1_PA"/>
</dbReference>
<dbReference type="Proteomes" id="UP000265180">
    <property type="component" value="Chromosome 16"/>
</dbReference>
<dbReference type="PANTHER" id="PTHR24253:SF153">
    <property type="entry name" value="SERINE PROTEASE HEPSIN"/>
    <property type="match status" value="1"/>
</dbReference>
<dbReference type="GO" id="GO:0006508">
    <property type="term" value="P:proteolysis"/>
    <property type="evidence" value="ECO:0007669"/>
    <property type="project" value="InterPro"/>
</dbReference>
<feature type="domain" description="Peptidase S1" evidence="3">
    <location>
        <begin position="44"/>
        <end position="82"/>
    </location>
</feature>
<feature type="transmembrane region" description="Helical" evidence="2">
    <location>
        <begin position="6"/>
        <end position="26"/>
    </location>
</feature>
<dbReference type="GO" id="GO:0004252">
    <property type="term" value="F:serine-type endopeptidase activity"/>
    <property type="evidence" value="ECO:0007669"/>
    <property type="project" value="InterPro"/>
</dbReference>
<keyword evidence="2" id="KW-0472">Membrane</keyword>
<keyword evidence="1" id="KW-1015">Disulfide bond</keyword>
<evidence type="ECO:0000313" key="4">
    <source>
        <dbReference type="Ensembl" id="ENSORLP00020016757.1"/>
    </source>
</evidence>
<evidence type="ECO:0000256" key="2">
    <source>
        <dbReference type="SAM" id="Phobius"/>
    </source>
</evidence>
<organism evidence="4 5">
    <name type="scientific">Oryzias latipes</name>
    <name type="common">Japanese rice fish</name>
    <name type="synonym">Japanese killifish</name>
    <dbReference type="NCBI Taxonomy" id="8090"/>
    <lineage>
        <taxon>Eukaryota</taxon>
        <taxon>Metazoa</taxon>
        <taxon>Chordata</taxon>
        <taxon>Craniata</taxon>
        <taxon>Vertebrata</taxon>
        <taxon>Euteleostomi</taxon>
        <taxon>Actinopterygii</taxon>
        <taxon>Neopterygii</taxon>
        <taxon>Teleostei</taxon>
        <taxon>Neoteleostei</taxon>
        <taxon>Acanthomorphata</taxon>
        <taxon>Ovalentaria</taxon>
        <taxon>Atherinomorphae</taxon>
        <taxon>Beloniformes</taxon>
        <taxon>Adrianichthyidae</taxon>
        <taxon>Oryziinae</taxon>
        <taxon>Oryzias</taxon>
    </lineage>
</organism>
<dbReference type="SUPFAM" id="SSF50494">
    <property type="entry name" value="Trypsin-like serine proteases"/>
    <property type="match status" value="1"/>
</dbReference>
<dbReference type="Ensembl" id="ENSORLT00020025114.1">
    <property type="protein sequence ID" value="ENSORLP00020016757.1"/>
    <property type="gene ID" value="ENSORLG00020017810.1"/>
</dbReference>
<dbReference type="PANTHER" id="PTHR24253">
    <property type="entry name" value="TRANSMEMBRANE PROTEASE SERINE"/>
    <property type="match status" value="1"/>
</dbReference>
<evidence type="ECO:0000259" key="3">
    <source>
        <dbReference type="Pfam" id="PF00089"/>
    </source>
</evidence>
<dbReference type="InterPro" id="IPR001254">
    <property type="entry name" value="Trypsin_dom"/>
</dbReference>
<name>A0A3P9L854_ORYLA</name>
<protein>
    <recommendedName>
        <fullName evidence="3">Peptidase S1 domain-containing protein</fullName>
    </recommendedName>
</protein>
<keyword evidence="2" id="KW-1133">Transmembrane helix</keyword>
<dbReference type="InterPro" id="IPR043504">
    <property type="entry name" value="Peptidase_S1_PA_chymotrypsin"/>
</dbReference>
<reference key="1">
    <citation type="journal article" date="2007" name="Nature">
        <title>The medaka draft genome and insights into vertebrate genome evolution.</title>
        <authorList>
            <person name="Kasahara M."/>
            <person name="Naruse K."/>
            <person name="Sasaki S."/>
            <person name="Nakatani Y."/>
            <person name="Qu W."/>
            <person name="Ahsan B."/>
            <person name="Yamada T."/>
            <person name="Nagayasu Y."/>
            <person name="Doi K."/>
            <person name="Kasai Y."/>
            <person name="Jindo T."/>
            <person name="Kobayashi D."/>
            <person name="Shimada A."/>
            <person name="Toyoda A."/>
            <person name="Kuroki Y."/>
            <person name="Fujiyama A."/>
            <person name="Sasaki T."/>
            <person name="Shimizu A."/>
            <person name="Asakawa S."/>
            <person name="Shimizu N."/>
            <person name="Hashimoto S."/>
            <person name="Yang J."/>
            <person name="Lee Y."/>
            <person name="Matsushima K."/>
            <person name="Sugano S."/>
            <person name="Sakaizumi M."/>
            <person name="Narita T."/>
            <person name="Ohishi K."/>
            <person name="Haga S."/>
            <person name="Ohta F."/>
            <person name="Nomoto H."/>
            <person name="Nogata K."/>
            <person name="Morishita T."/>
            <person name="Endo T."/>
            <person name="Shin-I T."/>
            <person name="Takeda H."/>
            <person name="Morishita S."/>
            <person name="Kohara Y."/>
        </authorList>
    </citation>
    <scope>NUCLEOTIDE SEQUENCE [LARGE SCALE GENOMIC DNA]</scope>
    <source>
        <strain>Hd-rR</strain>
    </source>
</reference>
<evidence type="ECO:0000256" key="1">
    <source>
        <dbReference type="ARBA" id="ARBA00023157"/>
    </source>
</evidence>
<reference evidence="4" key="4">
    <citation type="submission" date="2025-09" db="UniProtKB">
        <authorList>
            <consortium name="Ensembl"/>
        </authorList>
    </citation>
    <scope>IDENTIFICATION</scope>
    <source>
        <strain evidence="4">HNI</strain>
    </source>
</reference>
<reference evidence="4" key="3">
    <citation type="submission" date="2025-08" db="UniProtKB">
        <authorList>
            <consortium name="Ensembl"/>
        </authorList>
    </citation>
    <scope>IDENTIFICATION</scope>
    <source>
        <strain evidence="4">HNI</strain>
    </source>
</reference>
<reference evidence="4 5" key="2">
    <citation type="submission" date="2017-04" db="EMBL/GenBank/DDBJ databases">
        <title>CpG methylation of centromeres and impact of large insertions on vertebrate speciation.</title>
        <authorList>
            <person name="Ichikawa K."/>
            <person name="Yoshimura J."/>
            <person name="Morishita S."/>
        </authorList>
    </citation>
    <scope>NUCLEOTIDE SEQUENCE</scope>
    <source>
        <strain evidence="4 5">HNI</strain>
    </source>
</reference>